<comment type="caution">
    <text evidence="2">The sequence shown here is derived from an EMBL/GenBank/DDBJ whole genome shotgun (WGS) entry which is preliminary data.</text>
</comment>
<sequence>MHTVTNVSLTSGAVRPISRPRTGEVSRSRTRSVQSLGKRPRRAATGSGHALDVAERSFAALTRGPGALSVDGAALGHGLPARLIRLDELRAILLHPATAYQTRDLVWRELVTRARRDGSAWVVGCVGVALPGLKAAVRDRLAHLDTGAKGGTANVAGDLLAAFFHALQRVDLDQPRIARRLVSQSVKAVERACHAKTRTVYVDPSVMAALDPAVDSAGGNPELLLDAAVRQGVITAEEAEIIAVTRLERASPAVLAERMGASYDALMKRRRRAEMRLVEAMCDGGLRDDFEHLMSTTGV</sequence>
<evidence type="ECO:0000256" key="1">
    <source>
        <dbReference type="SAM" id="MobiDB-lite"/>
    </source>
</evidence>
<accession>A0ABP8BS57</accession>
<feature type="region of interest" description="Disordered" evidence="1">
    <location>
        <begin position="1"/>
        <end position="49"/>
    </location>
</feature>
<keyword evidence="3" id="KW-1185">Reference proteome</keyword>
<evidence type="ECO:0008006" key="4">
    <source>
        <dbReference type="Google" id="ProtNLM"/>
    </source>
</evidence>
<proteinExistence type="predicted"/>
<gene>
    <name evidence="2" type="ORF">GCM10022254_03180</name>
</gene>
<organism evidence="2 3">
    <name type="scientific">Actinomadura meridiana</name>
    <dbReference type="NCBI Taxonomy" id="559626"/>
    <lineage>
        <taxon>Bacteria</taxon>
        <taxon>Bacillati</taxon>
        <taxon>Actinomycetota</taxon>
        <taxon>Actinomycetes</taxon>
        <taxon>Streptosporangiales</taxon>
        <taxon>Thermomonosporaceae</taxon>
        <taxon>Actinomadura</taxon>
    </lineage>
</organism>
<dbReference type="EMBL" id="BAABAS010000002">
    <property type="protein sequence ID" value="GAA4224209.1"/>
    <property type="molecule type" value="Genomic_DNA"/>
</dbReference>
<dbReference type="Proteomes" id="UP001501710">
    <property type="component" value="Unassembled WGS sequence"/>
</dbReference>
<dbReference type="RefSeq" id="WP_344888383.1">
    <property type="nucleotide sequence ID" value="NZ_BAABAS010000002.1"/>
</dbReference>
<evidence type="ECO:0000313" key="3">
    <source>
        <dbReference type="Proteomes" id="UP001501710"/>
    </source>
</evidence>
<protein>
    <recommendedName>
        <fullName evidence="4">Sigma-70 family RNA polymerase sigma factor</fullName>
    </recommendedName>
</protein>
<feature type="compositionally biased region" description="Polar residues" evidence="1">
    <location>
        <begin position="1"/>
        <end position="11"/>
    </location>
</feature>
<evidence type="ECO:0000313" key="2">
    <source>
        <dbReference type="EMBL" id="GAA4224209.1"/>
    </source>
</evidence>
<name>A0ABP8BS57_9ACTN</name>
<reference evidence="3" key="1">
    <citation type="journal article" date="2019" name="Int. J. Syst. Evol. Microbiol.">
        <title>The Global Catalogue of Microorganisms (GCM) 10K type strain sequencing project: providing services to taxonomists for standard genome sequencing and annotation.</title>
        <authorList>
            <consortium name="The Broad Institute Genomics Platform"/>
            <consortium name="The Broad Institute Genome Sequencing Center for Infectious Disease"/>
            <person name="Wu L."/>
            <person name="Ma J."/>
        </authorList>
    </citation>
    <scope>NUCLEOTIDE SEQUENCE [LARGE SCALE GENOMIC DNA]</scope>
    <source>
        <strain evidence="3">JCM 17440</strain>
    </source>
</reference>